<proteinExistence type="predicted"/>
<reference evidence="2 3" key="1">
    <citation type="submission" date="2018-05" db="EMBL/GenBank/DDBJ databases">
        <title>Reference genomes for bee gut microbiota database.</title>
        <authorList>
            <person name="Ellegaard K.M."/>
        </authorList>
    </citation>
    <scope>NUCLEOTIDE SEQUENCE [LARGE SCALE GENOMIC DNA]</scope>
    <source>
        <strain evidence="2 3">ESL0172</strain>
    </source>
</reference>
<protein>
    <submittedName>
        <fullName evidence="2">Uncharacterized protein</fullName>
    </submittedName>
</protein>
<organism evidence="2 3">
    <name type="scientific">Gilliamella apis</name>
    <dbReference type="NCBI Taxonomy" id="1970738"/>
    <lineage>
        <taxon>Bacteria</taxon>
        <taxon>Pseudomonadati</taxon>
        <taxon>Pseudomonadota</taxon>
        <taxon>Gammaproteobacteria</taxon>
        <taxon>Orbales</taxon>
        <taxon>Orbaceae</taxon>
        <taxon>Gilliamella</taxon>
    </lineage>
</organism>
<feature type="signal peptide" evidence="1">
    <location>
        <begin position="1"/>
        <end position="19"/>
    </location>
</feature>
<dbReference type="AlphaFoldDB" id="A0A2V4DNN3"/>
<dbReference type="OrthoDB" id="7062105at2"/>
<sequence>MKKLLLVAVLFPFMVHARADAPIGLTWGAPISDIVSKYKAKEIIEQNDLIIYELPNPPITLPNFTSYKLLAHKQLGLIKVVLSEEITRDPYGVEGKNAYFKYKEALTKKYGKAESLEEIGLKVYRENDEFYQCLGYQGCGVYFSNFKQSGISLLLEGNSHAEGKLKIIYESDLFFEYYGNEDIQEESKIYEGL</sequence>
<name>A0A2V4DNN3_9GAMM</name>
<keyword evidence="1" id="KW-0732">Signal</keyword>
<accession>A0A2V4DNN3</accession>
<evidence type="ECO:0000313" key="3">
    <source>
        <dbReference type="Proteomes" id="UP000247673"/>
    </source>
</evidence>
<keyword evidence="3" id="KW-1185">Reference proteome</keyword>
<comment type="caution">
    <text evidence="2">The sequence shown here is derived from an EMBL/GenBank/DDBJ whole genome shotgun (WGS) entry which is preliminary data.</text>
</comment>
<gene>
    <name evidence="2" type="ORF">DKK78_05010</name>
</gene>
<feature type="chain" id="PRO_5016052894" evidence="1">
    <location>
        <begin position="20"/>
        <end position="193"/>
    </location>
</feature>
<dbReference type="RefSeq" id="WP_110447623.1">
    <property type="nucleotide sequence ID" value="NZ_CP132381.1"/>
</dbReference>
<dbReference type="Proteomes" id="UP000247673">
    <property type="component" value="Unassembled WGS sequence"/>
</dbReference>
<evidence type="ECO:0000313" key="2">
    <source>
        <dbReference type="EMBL" id="PXY91685.1"/>
    </source>
</evidence>
<evidence type="ECO:0000256" key="1">
    <source>
        <dbReference type="SAM" id="SignalP"/>
    </source>
</evidence>
<dbReference type="EMBL" id="QGLO01000004">
    <property type="protein sequence ID" value="PXY91685.1"/>
    <property type="molecule type" value="Genomic_DNA"/>
</dbReference>